<dbReference type="EMBL" id="ACPB03010532">
    <property type="status" value="NOT_ANNOTATED_CDS"/>
    <property type="molecule type" value="Genomic_DNA"/>
</dbReference>
<dbReference type="AlphaFoldDB" id="T1I524"/>
<dbReference type="VEuPathDB" id="VectorBase:RPRC011393"/>
<name>T1I524_RHOPR</name>
<dbReference type="InterPro" id="IPR003650">
    <property type="entry name" value="Orange_dom"/>
</dbReference>
<dbReference type="GO" id="GO:0006355">
    <property type="term" value="P:regulation of DNA-templated transcription"/>
    <property type="evidence" value="ECO:0007669"/>
    <property type="project" value="InterPro"/>
</dbReference>
<dbReference type="SUPFAM" id="SSF158457">
    <property type="entry name" value="Orange domain-like"/>
    <property type="match status" value="1"/>
</dbReference>
<evidence type="ECO:0000313" key="1">
    <source>
        <dbReference type="EnsemblMetazoa" id="RPRC011393-PA"/>
    </source>
</evidence>
<dbReference type="EnsemblMetazoa" id="RPRC011393-RA">
    <property type="protein sequence ID" value="RPRC011393-PA"/>
    <property type="gene ID" value="RPRC011393"/>
</dbReference>
<organism evidence="1 2">
    <name type="scientific">Rhodnius prolixus</name>
    <name type="common">Triatomid bug</name>
    <dbReference type="NCBI Taxonomy" id="13249"/>
    <lineage>
        <taxon>Eukaryota</taxon>
        <taxon>Metazoa</taxon>
        <taxon>Ecdysozoa</taxon>
        <taxon>Arthropoda</taxon>
        <taxon>Hexapoda</taxon>
        <taxon>Insecta</taxon>
        <taxon>Pterygota</taxon>
        <taxon>Neoptera</taxon>
        <taxon>Paraneoptera</taxon>
        <taxon>Hemiptera</taxon>
        <taxon>Heteroptera</taxon>
        <taxon>Panheteroptera</taxon>
        <taxon>Cimicomorpha</taxon>
        <taxon>Reduviidae</taxon>
        <taxon>Triatominae</taxon>
        <taxon>Rhodnius</taxon>
    </lineage>
</organism>
<accession>T1I524</accession>
<reference evidence="1" key="1">
    <citation type="submission" date="2015-05" db="UniProtKB">
        <authorList>
            <consortium name="EnsemblMetazoa"/>
        </authorList>
    </citation>
    <scope>IDENTIFICATION</scope>
</reference>
<dbReference type="Gene3D" id="6.10.250.980">
    <property type="match status" value="1"/>
</dbReference>
<dbReference type="PROSITE" id="PS51054">
    <property type="entry name" value="ORANGE"/>
    <property type="match status" value="1"/>
</dbReference>
<dbReference type="eggNOG" id="ENOG502T98R">
    <property type="taxonomic scope" value="Eukaryota"/>
</dbReference>
<keyword evidence="2" id="KW-1185">Reference proteome</keyword>
<dbReference type="InParanoid" id="T1I524"/>
<evidence type="ECO:0000313" key="2">
    <source>
        <dbReference type="Proteomes" id="UP000015103"/>
    </source>
</evidence>
<sequence>MVSGYAECMAEAVRYLTQVENYPVHHPAVRALQCHLADYRRKLLQTALILKNRRANKQCKEVALCDILCKLMICVEFTIQSATSVVYSDFTSFNLNPADTDIMDAYNVVWFGSYETMRAIEEPFAGYREKTRLRLRELMLKDGYHPGHPLVVATGQHLEMGTAEKTAEKYWTVHPTQYYQGCDLIYKVPCRPASPISPAPARNPKKTS</sequence>
<proteinExistence type="predicted"/>
<dbReference type="Proteomes" id="UP000015103">
    <property type="component" value="Unassembled WGS sequence"/>
</dbReference>
<dbReference type="GO" id="GO:0003677">
    <property type="term" value="F:DNA binding"/>
    <property type="evidence" value="ECO:0007669"/>
    <property type="project" value="InterPro"/>
</dbReference>
<protein>
    <submittedName>
        <fullName evidence="1">Orange domain-containing protein</fullName>
    </submittedName>
</protein>
<dbReference type="HOGENOM" id="CLU_1322361_0_0_1"/>